<sequence>MDHGHPLTASTRTLSASALREKLSRLAPSSPLRPVAALQASIDFAPTKIPRRRRLQTMAVAAWSTLLVNSIFLFLILCSIPALWPFLAIYVAWIHNDKSPEHGTRLSPWFRSLKVWKYFADYYPASCECDLPADRPYVFGYHPHGSGAMATFATEATGFSLAFSGIQPHLLTLTNNFNVPLYREIIMALGISGVSKRSCSNILKRGAGQAIVIVVGGAAESLSARPGTADLTLRRRLGFIKIAIQHGADLVPVFSFGENDIYEQMPNEKGTTLHGIQKKFQCMFGFTLPLFHGRGLLNYNLGLMPYRRRIVSVIGRPIHVQQCDKPSIEEVTRVQTLYIEELTRIWNTYKDEFAKTRTRELSIID</sequence>
<evidence type="ECO:0000313" key="18">
    <source>
        <dbReference type="Proteomes" id="UP001194468"/>
    </source>
</evidence>
<dbReference type="GO" id="GO:0019432">
    <property type="term" value="P:triglyceride biosynthetic process"/>
    <property type="evidence" value="ECO:0007669"/>
    <property type="project" value="UniProtKB-UniRule"/>
</dbReference>
<evidence type="ECO:0000256" key="8">
    <source>
        <dbReference type="ARBA" id="ARBA00022692"/>
    </source>
</evidence>
<keyword evidence="6 16" id="KW-0444">Lipid biosynthesis</keyword>
<gene>
    <name evidence="17" type="ORF">L210DRAFT_957719</name>
</gene>
<evidence type="ECO:0000256" key="9">
    <source>
        <dbReference type="ARBA" id="ARBA00022798"/>
    </source>
</evidence>
<evidence type="ECO:0000256" key="1">
    <source>
        <dbReference type="ARBA" id="ARBA00004477"/>
    </source>
</evidence>
<protein>
    <recommendedName>
        <fullName evidence="5 16">Diacylglycerol O-acyltransferase</fullName>
        <ecNumber evidence="5 16">2.3.1.20</ecNumber>
    </recommendedName>
</protein>
<evidence type="ECO:0000256" key="15">
    <source>
        <dbReference type="ARBA" id="ARBA00048109"/>
    </source>
</evidence>
<evidence type="ECO:0000256" key="4">
    <source>
        <dbReference type="ARBA" id="ARBA00005420"/>
    </source>
</evidence>
<evidence type="ECO:0000256" key="14">
    <source>
        <dbReference type="ARBA" id="ARBA00023315"/>
    </source>
</evidence>
<evidence type="ECO:0000256" key="11">
    <source>
        <dbReference type="ARBA" id="ARBA00022989"/>
    </source>
</evidence>
<evidence type="ECO:0000313" key="17">
    <source>
        <dbReference type="EMBL" id="KAF8448834.1"/>
    </source>
</evidence>
<reference evidence="17" key="2">
    <citation type="journal article" date="2020" name="Nat. Commun.">
        <title>Large-scale genome sequencing of mycorrhizal fungi provides insights into the early evolution of symbiotic traits.</title>
        <authorList>
            <person name="Miyauchi S."/>
            <person name="Kiss E."/>
            <person name="Kuo A."/>
            <person name="Drula E."/>
            <person name="Kohler A."/>
            <person name="Sanchez-Garcia M."/>
            <person name="Morin E."/>
            <person name="Andreopoulos B."/>
            <person name="Barry K.W."/>
            <person name="Bonito G."/>
            <person name="Buee M."/>
            <person name="Carver A."/>
            <person name="Chen C."/>
            <person name="Cichocki N."/>
            <person name="Clum A."/>
            <person name="Culley D."/>
            <person name="Crous P.W."/>
            <person name="Fauchery L."/>
            <person name="Girlanda M."/>
            <person name="Hayes R.D."/>
            <person name="Keri Z."/>
            <person name="LaButti K."/>
            <person name="Lipzen A."/>
            <person name="Lombard V."/>
            <person name="Magnuson J."/>
            <person name="Maillard F."/>
            <person name="Murat C."/>
            <person name="Nolan M."/>
            <person name="Ohm R.A."/>
            <person name="Pangilinan J."/>
            <person name="Pereira M.F."/>
            <person name="Perotto S."/>
            <person name="Peter M."/>
            <person name="Pfister S."/>
            <person name="Riley R."/>
            <person name="Sitrit Y."/>
            <person name="Stielow J.B."/>
            <person name="Szollosi G."/>
            <person name="Zifcakova L."/>
            <person name="Stursova M."/>
            <person name="Spatafora J.W."/>
            <person name="Tedersoo L."/>
            <person name="Vaario L.M."/>
            <person name="Yamada A."/>
            <person name="Yan M."/>
            <person name="Wang P."/>
            <person name="Xu J."/>
            <person name="Bruns T."/>
            <person name="Baldrian P."/>
            <person name="Vilgalys R."/>
            <person name="Dunand C."/>
            <person name="Henrissat B."/>
            <person name="Grigoriev I.V."/>
            <person name="Hibbett D."/>
            <person name="Nagy L.G."/>
            <person name="Martin F.M."/>
        </authorList>
    </citation>
    <scope>NUCLEOTIDE SEQUENCE</scope>
    <source>
        <strain evidence="17">BED1</strain>
    </source>
</reference>
<name>A0AAD4C5X6_BOLED</name>
<comment type="pathway">
    <text evidence="3">Lipid metabolism.</text>
</comment>
<keyword evidence="11 16" id="KW-1133">Transmembrane helix</keyword>
<evidence type="ECO:0000256" key="3">
    <source>
        <dbReference type="ARBA" id="ARBA00005189"/>
    </source>
</evidence>
<keyword evidence="12 16" id="KW-0443">Lipid metabolism</keyword>
<keyword evidence="7" id="KW-0808">Transferase</keyword>
<comment type="subcellular location">
    <subcellularLocation>
        <location evidence="1 16">Endoplasmic reticulum membrane</location>
        <topology evidence="1 16">Multi-pass membrane protein</topology>
    </subcellularLocation>
</comment>
<keyword evidence="13 16" id="KW-0472">Membrane</keyword>
<reference evidence="17" key="1">
    <citation type="submission" date="2019-10" db="EMBL/GenBank/DDBJ databases">
        <authorList>
            <consortium name="DOE Joint Genome Institute"/>
            <person name="Kuo A."/>
            <person name="Miyauchi S."/>
            <person name="Kiss E."/>
            <person name="Drula E."/>
            <person name="Kohler A."/>
            <person name="Sanchez-Garcia M."/>
            <person name="Andreopoulos B."/>
            <person name="Barry K.W."/>
            <person name="Bonito G."/>
            <person name="Buee M."/>
            <person name="Carver A."/>
            <person name="Chen C."/>
            <person name="Cichocki N."/>
            <person name="Clum A."/>
            <person name="Culley D."/>
            <person name="Crous P.W."/>
            <person name="Fauchery L."/>
            <person name="Girlanda M."/>
            <person name="Hayes R."/>
            <person name="Keri Z."/>
            <person name="LaButti K."/>
            <person name="Lipzen A."/>
            <person name="Lombard V."/>
            <person name="Magnuson J."/>
            <person name="Maillard F."/>
            <person name="Morin E."/>
            <person name="Murat C."/>
            <person name="Nolan M."/>
            <person name="Ohm R."/>
            <person name="Pangilinan J."/>
            <person name="Pereira M."/>
            <person name="Perotto S."/>
            <person name="Peter M."/>
            <person name="Riley R."/>
            <person name="Sitrit Y."/>
            <person name="Stielow B."/>
            <person name="Szollosi G."/>
            <person name="Zifcakova L."/>
            <person name="Stursova M."/>
            <person name="Spatafora J.W."/>
            <person name="Tedersoo L."/>
            <person name="Vaario L.-M."/>
            <person name="Yamada A."/>
            <person name="Yan M."/>
            <person name="Wang P."/>
            <person name="Xu J."/>
            <person name="Bruns T."/>
            <person name="Baldrian P."/>
            <person name="Vilgalys R."/>
            <person name="Henrissat B."/>
            <person name="Grigoriev I.V."/>
            <person name="Hibbett D."/>
            <person name="Nagy L.G."/>
            <person name="Martin F.M."/>
        </authorList>
    </citation>
    <scope>NUCLEOTIDE SEQUENCE</scope>
    <source>
        <strain evidence="17">BED1</strain>
    </source>
</reference>
<keyword evidence="18" id="KW-1185">Reference proteome</keyword>
<keyword evidence="10 16" id="KW-0256">Endoplasmic reticulum</keyword>
<dbReference type="EC" id="2.3.1.20" evidence="5 16"/>
<evidence type="ECO:0000256" key="2">
    <source>
        <dbReference type="ARBA" id="ARBA00004771"/>
    </source>
</evidence>
<keyword evidence="14 16" id="KW-0012">Acyltransferase</keyword>
<accession>A0AAD4C5X6</accession>
<dbReference type="PANTHER" id="PTHR12317">
    <property type="entry name" value="DIACYLGLYCEROL O-ACYLTRANSFERASE"/>
    <property type="match status" value="1"/>
</dbReference>
<dbReference type="GO" id="GO:0006071">
    <property type="term" value="P:glycerol metabolic process"/>
    <property type="evidence" value="ECO:0007669"/>
    <property type="project" value="UniProtKB-UniRule"/>
</dbReference>
<dbReference type="AlphaFoldDB" id="A0AAD4C5X6"/>
<evidence type="ECO:0000256" key="6">
    <source>
        <dbReference type="ARBA" id="ARBA00022516"/>
    </source>
</evidence>
<evidence type="ECO:0000256" key="13">
    <source>
        <dbReference type="ARBA" id="ARBA00023136"/>
    </source>
</evidence>
<feature type="transmembrane region" description="Helical" evidence="16">
    <location>
        <begin position="60"/>
        <end position="93"/>
    </location>
</feature>
<evidence type="ECO:0000256" key="7">
    <source>
        <dbReference type="ARBA" id="ARBA00022679"/>
    </source>
</evidence>
<dbReference type="GO" id="GO:0005789">
    <property type="term" value="C:endoplasmic reticulum membrane"/>
    <property type="evidence" value="ECO:0007669"/>
    <property type="project" value="UniProtKB-SubCell"/>
</dbReference>
<dbReference type="InterPro" id="IPR007130">
    <property type="entry name" value="DAGAT"/>
</dbReference>
<dbReference type="EMBL" id="WHUW01000003">
    <property type="protein sequence ID" value="KAF8448834.1"/>
    <property type="molecule type" value="Genomic_DNA"/>
</dbReference>
<keyword evidence="8 16" id="KW-0812">Transmembrane</keyword>
<dbReference type="Proteomes" id="UP001194468">
    <property type="component" value="Unassembled WGS sequence"/>
</dbReference>
<comment type="caution">
    <text evidence="17">The sequence shown here is derived from an EMBL/GenBank/DDBJ whole genome shotgun (WGS) entry which is preliminary data.</text>
</comment>
<evidence type="ECO:0000256" key="10">
    <source>
        <dbReference type="ARBA" id="ARBA00022824"/>
    </source>
</evidence>
<keyword evidence="9" id="KW-0319">Glycerol metabolism</keyword>
<dbReference type="GO" id="GO:0004144">
    <property type="term" value="F:diacylglycerol O-acyltransferase activity"/>
    <property type="evidence" value="ECO:0007669"/>
    <property type="project" value="UniProtKB-UniRule"/>
</dbReference>
<comment type="catalytic activity">
    <reaction evidence="15 16">
        <text>an acyl-CoA + a 1,2-diacyl-sn-glycerol = a triacyl-sn-glycerol + CoA</text>
        <dbReference type="Rhea" id="RHEA:10868"/>
        <dbReference type="ChEBI" id="CHEBI:17815"/>
        <dbReference type="ChEBI" id="CHEBI:57287"/>
        <dbReference type="ChEBI" id="CHEBI:58342"/>
        <dbReference type="ChEBI" id="CHEBI:64615"/>
        <dbReference type="EC" id="2.3.1.20"/>
    </reaction>
</comment>
<evidence type="ECO:0000256" key="16">
    <source>
        <dbReference type="RuleBase" id="RU367023"/>
    </source>
</evidence>
<dbReference type="CDD" id="cd07987">
    <property type="entry name" value="LPLAT_MGAT-like"/>
    <property type="match status" value="1"/>
</dbReference>
<comment type="caution">
    <text evidence="16">Lacks conserved residue(s) required for the propagation of feature annotation.</text>
</comment>
<comment type="function">
    <text evidence="16">Catalyzes the terminal and only committed step in triacylglycerol synthesis by using diacylglycerol and fatty acyl CoA as substrates.</text>
</comment>
<evidence type="ECO:0000256" key="12">
    <source>
        <dbReference type="ARBA" id="ARBA00023098"/>
    </source>
</evidence>
<proteinExistence type="inferred from homology"/>
<comment type="pathway">
    <text evidence="2 16">Glycerolipid metabolism; triacylglycerol biosynthesis.</text>
</comment>
<evidence type="ECO:0000256" key="5">
    <source>
        <dbReference type="ARBA" id="ARBA00013244"/>
    </source>
</evidence>
<dbReference type="Pfam" id="PF03982">
    <property type="entry name" value="DAGAT"/>
    <property type="match status" value="1"/>
</dbReference>
<comment type="similarity">
    <text evidence="4 16">Belongs to the diacylglycerol acyltransferase family.</text>
</comment>
<organism evidence="17 18">
    <name type="scientific">Boletus edulis BED1</name>
    <dbReference type="NCBI Taxonomy" id="1328754"/>
    <lineage>
        <taxon>Eukaryota</taxon>
        <taxon>Fungi</taxon>
        <taxon>Dikarya</taxon>
        <taxon>Basidiomycota</taxon>
        <taxon>Agaricomycotina</taxon>
        <taxon>Agaricomycetes</taxon>
        <taxon>Agaricomycetidae</taxon>
        <taxon>Boletales</taxon>
        <taxon>Boletineae</taxon>
        <taxon>Boletaceae</taxon>
        <taxon>Boletoideae</taxon>
        <taxon>Boletus</taxon>
    </lineage>
</organism>
<dbReference type="PANTHER" id="PTHR12317:SF0">
    <property type="entry name" value="ACYLTRANSFERASE"/>
    <property type="match status" value="1"/>
</dbReference>